<proteinExistence type="predicted"/>
<gene>
    <name evidence="1" type="ORF">OTI717_LOCUS31343</name>
</gene>
<name>A0A819RNZ5_9BILA</name>
<comment type="caution">
    <text evidence="1">The sequence shown here is derived from an EMBL/GenBank/DDBJ whole genome shotgun (WGS) entry which is preliminary data.</text>
</comment>
<evidence type="ECO:0000313" key="1">
    <source>
        <dbReference type="EMBL" id="CAF4045176.1"/>
    </source>
</evidence>
<dbReference type="AlphaFoldDB" id="A0A819RNZ5"/>
<dbReference type="Proteomes" id="UP000663823">
    <property type="component" value="Unassembled WGS sequence"/>
</dbReference>
<dbReference type="EMBL" id="CAJOAX010008918">
    <property type="protein sequence ID" value="CAF4045176.1"/>
    <property type="molecule type" value="Genomic_DNA"/>
</dbReference>
<sequence length="272" mass="31527">MPCLEDITVISTDAGALHERIEAVHENRSFETPSGRKIIFCPWSHRAGTDGKTVTKLKRSIGKFVSYVAQTITTNWPDAEKISFSTCRWENFNVEADFAEELIIEIQRLLKNQLCKEFIQALIRLQSDEDGFVQFSCSVSTTRRVNIIETKLEENETAWETVSINDVDNENPTHNDDDIDDQLKTAEEIKKIQELDNPNHRLVRLCSKLNIVDQLLNPIIRCLCSKYYLDAFKSLESNQIQLTPKQLFYIHQCPQFLIHHDFLQQENIIRTL</sequence>
<feature type="non-terminal residue" evidence="1">
    <location>
        <position position="1"/>
    </location>
</feature>
<reference evidence="1" key="1">
    <citation type="submission" date="2021-02" db="EMBL/GenBank/DDBJ databases">
        <authorList>
            <person name="Nowell W R."/>
        </authorList>
    </citation>
    <scope>NUCLEOTIDE SEQUENCE</scope>
</reference>
<organism evidence="1 2">
    <name type="scientific">Rotaria sordida</name>
    <dbReference type="NCBI Taxonomy" id="392033"/>
    <lineage>
        <taxon>Eukaryota</taxon>
        <taxon>Metazoa</taxon>
        <taxon>Spiralia</taxon>
        <taxon>Gnathifera</taxon>
        <taxon>Rotifera</taxon>
        <taxon>Eurotatoria</taxon>
        <taxon>Bdelloidea</taxon>
        <taxon>Philodinida</taxon>
        <taxon>Philodinidae</taxon>
        <taxon>Rotaria</taxon>
    </lineage>
</organism>
<accession>A0A819RNZ5</accession>
<evidence type="ECO:0000313" key="2">
    <source>
        <dbReference type="Proteomes" id="UP000663823"/>
    </source>
</evidence>
<protein>
    <submittedName>
        <fullName evidence="1">Uncharacterized protein</fullName>
    </submittedName>
</protein>